<evidence type="ECO:0000313" key="5">
    <source>
        <dbReference type="Proteomes" id="UP000006727"/>
    </source>
</evidence>
<reference evidence="3 5" key="2">
    <citation type="journal article" date="2018" name="Plant J.">
        <title>The Physcomitrella patens chromosome-scale assembly reveals moss genome structure and evolution.</title>
        <authorList>
            <person name="Lang D."/>
            <person name="Ullrich K.K."/>
            <person name="Murat F."/>
            <person name="Fuchs J."/>
            <person name="Jenkins J."/>
            <person name="Haas F.B."/>
            <person name="Piednoel M."/>
            <person name="Gundlach H."/>
            <person name="Van Bel M."/>
            <person name="Meyberg R."/>
            <person name="Vives C."/>
            <person name="Morata J."/>
            <person name="Symeonidi A."/>
            <person name="Hiss M."/>
            <person name="Muchero W."/>
            <person name="Kamisugi Y."/>
            <person name="Saleh O."/>
            <person name="Blanc G."/>
            <person name="Decker E.L."/>
            <person name="van Gessel N."/>
            <person name="Grimwood J."/>
            <person name="Hayes R.D."/>
            <person name="Graham S.W."/>
            <person name="Gunter L.E."/>
            <person name="McDaniel S.F."/>
            <person name="Hoernstein S.N.W."/>
            <person name="Larsson A."/>
            <person name="Li F.W."/>
            <person name="Perroud P.F."/>
            <person name="Phillips J."/>
            <person name="Ranjan P."/>
            <person name="Rokshar D.S."/>
            <person name="Rothfels C.J."/>
            <person name="Schneider L."/>
            <person name="Shu S."/>
            <person name="Stevenson D.W."/>
            <person name="Thummler F."/>
            <person name="Tillich M."/>
            <person name="Villarreal Aguilar J.C."/>
            <person name="Widiez T."/>
            <person name="Wong G.K."/>
            <person name="Wymore A."/>
            <person name="Zhang Y."/>
            <person name="Zimmer A.D."/>
            <person name="Quatrano R.S."/>
            <person name="Mayer K.F.X."/>
            <person name="Goodstein D."/>
            <person name="Casacuberta J.M."/>
            <person name="Vandepoele K."/>
            <person name="Reski R."/>
            <person name="Cuming A.C."/>
            <person name="Tuskan G.A."/>
            <person name="Maumus F."/>
            <person name="Salse J."/>
            <person name="Schmutz J."/>
            <person name="Rensing S.A."/>
        </authorList>
    </citation>
    <scope>NUCLEOTIDE SEQUENCE [LARGE SCALE GENOMIC DNA]</scope>
    <source>
        <strain evidence="4 5">cv. Gransden 2004</strain>
    </source>
</reference>
<dbReference type="EnsemblPlants" id="Pp3c22_5940V3.2">
    <property type="protein sequence ID" value="Pp3c22_5940V3.2"/>
    <property type="gene ID" value="Pp3c22_5940"/>
</dbReference>
<proteinExistence type="predicted"/>
<protein>
    <recommendedName>
        <fullName evidence="2">Fungal lipase-type domain-containing protein</fullName>
    </recommendedName>
</protein>
<accession>A0A2K1IMG0</accession>
<dbReference type="RefSeq" id="XP_024361394.1">
    <property type="nucleotide sequence ID" value="XM_024505626.2"/>
</dbReference>
<gene>
    <name evidence="4" type="primary">LOC112275336</name>
    <name evidence="3" type="ORF">PHYPA_026769</name>
</gene>
<feature type="domain" description="Fungal lipase-type" evidence="2">
    <location>
        <begin position="164"/>
        <end position="301"/>
    </location>
</feature>
<organism evidence="3">
    <name type="scientific">Physcomitrium patens</name>
    <name type="common">Spreading-leaved earth moss</name>
    <name type="synonym">Physcomitrella patens</name>
    <dbReference type="NCBI Taxonomy" id="3218"/>
    <lineage>
        <taxon>Eukaryota</taxon>
        <taxon>Viridiplantae</taxon>
        <taxon>Streptophyta</taxon>
        <taxon>Embryophyta</taxon>
        <taxon>Bryophyta</taxon>
        <taxon>Bryophytina</taxon>
        <taxon>Bryopsida</taxon>
        <taxon>Funariidae</taxon>
        <taxon>Funariales</taxon>
        <taxon>Funariaceae</taxon>
        <taxon>Physcomitrium</taxon>
    </lineage>
</organism>
<sequence>MEEGGGRVMTISEGKQGDEGMAGERRALDSQKSIIDESKEDTTQTPTGMEQILTAVAASVMHSASSMSKWSVGDITLGLFKLFNRHSVEKAVDTITGVPVEHKNELDDMLEWLGWATAAYEDKKSTLASTMKVREEDIVKLEATASVLQPAYYIVVHRQRRCVVMGIRGTYTAQDVLTDLSTHSEPFEGGYAHSGMLSAARGLLNSEGQTLHDVLQENPGYSMVVVGHSLGAGTAALLSLLLRETESKPSGEASRVLNIPPVMITCWGFGCPPCVDLNLANSSSFIKNIVLQDDVVARVTPAALEDLRSEMQQTDWSQAFKDGTTKRLVVEMLQATAERFQQKEVSAETQQLYEKTKNVGYSALLSAGNTLLSRISRTKPADVPESQKPNVWLTLGGAAATSFIAAATDRVKRGVNESLSTIEKSVEETNEGEAAAVLAANAATTTSESNQDILVKSRLFVPGLLFHITREPLNEMYKSPAEQNQAEQDPALKTQVNQNQTKQDPALETEDKQNQAAEVQAGQDQANQNHGESKKESPKSDSKTGTEKKTETQKYTYTVVKGTDTNKSRFSRIVLSSSMLSDHSTPAYLEALVNALKNASKGTK</sequence>
<feature type="region of interest" description="Disordered" evidence="1">
    <location>
        <begin position="1"/>
        <end position="24"/>
    </location>
</feature>
<feature type="region of interest" description="Disordered" evidence="1">
    <location>
        <begin position="495"/>
        <end position="556"/>
    </location>
</feature>
<reference evidence="3 5" key="1">
    <citation type="journal article" date="2008" name="Science">
        <title>The Physcomitrella genome reveals evolutionary insights into the conquest of land by plants.</title>
        <authorList>
            <person name="Rensing S."/>
            <person name="Lang D."/>
            <person name="Zimmer A."/>
            <person name="Terry A."/>
            <person name="Salamov A."/>
            <person name="Shapiro H."/>
            <person name="Nishiyama T."/>
            <person name="Perroud P.-F."/>
            <person name="Lindquist E."/>
            <person name="Kamisugi Y."/>
            <person name="Tanahashi T."/>
            <person name="Sakakibara K."/>
            <person name="Fujita T."/>
            <person name="Oishi K."/>
            <person name="Shin-I T."/>
            <person name="Kuroki Y."/>
            <person name="Toyoda A."/>
            <person name="Suzuki Y."/>
            <person name="Hashimoto A."/>
            <person name="Yamaguchi K."/>
            <person name="Sugano A."/>
            <person name="Kohara Y."/>
            <person name="Fujiyama A."/>
            <person name="Anterola A."/>
            <person name="Aoki S."/>
            <person name="Ashton N."/>
            <person name="Barbazuk W.B."/>
            <person name="Barker E."/>
            <person name="Bennetzen J."/>
            <person name="Bezanilla M."/>
            <person name="Blankenship R."/>
            <person name="Cho S.H."/>
            <person name="Dutcher S."/>
            <person name="Estelle M."/>
            <person name="Fawcett J.A."/>
            <person name="Gundlach H."/>
            <person name="Hanada K."/>
            <person name="Heyl A."/>
            <person name="Hicks K.A."/>
            <person name="Hugh J."/>
            <person name="Lohr M."/>
            <person name="Mayer K."/>
            <person name="Melkozernov A."/>
            <person name="Murata T."/>
            <person name="Nelson D."/>
            <person name="Pils B."/>
            <person name="Prigge M."/>
            <person name="Reiss B."/>
            <person name="Renner T."/>
            <person name="Rombauts S."/>
            <person name="Rushton P."/>
            <person name="Sanderfoot A."/>
            <person name="Schween G."/>
            <person name="Shiu S.-H."/>
            <person name="Stueber K."/>
            <person name="Theodoulou F.L."/>
            <person name="Tu H."/>
            <person name="Van de Peer Y."/>
            <person name="Verrier P.J."/>
            <person name="Waters E."/>
            <person name="Wood A."/>
            <person name="Yang L."/>
            <person name="Cove D."/>
            <person name="Cuming A."/>
            <person name="Hasebe M."/>
            <person name="Lucas S."/>
            <person name="Mishler D.B."/>
            <person name="Reski R."/>
            <person name="Grigoriev I."/>
            <person name="Quatrano R.S."/>
            <person name="Boore J.L."/>
        </authorList>
    </citation>
    <scope>NUCLEOTIDE SEQUENCE [LARGE SCALE GENOMIC DNA]</scope>
    <source>
        <strain evidence="4 5">cv. Gransden 2004</strain>
    </source>
</reference>
<evidence type="ECO:0000256" key="1">
    <source>
        <dbReference type="SAM" id="MobiDB-lite"/>
    </source>
</evidence>
<dbReference type="Gramene" id="Pp3c22_5940V3.1">
    <property type="protein sequence ID" value="Pp3c22_5940V3.1"/>
    <property type="gene ID" value="Pp3c22_5940"/>
</dbReference>
<dbReference type="PANTHER" id="PTHR47418">
    <property type="entry name" value="ALPHA/BETA-HYDROLASES SUPERFAMILY PROTEIN"/>
    <property type="match status" value="1"/>
</dbReference>
<dbReference type="OrthoDB" id="438440at2759"/>
<keyword evidence="5" id="KW-1185">Reference proteome</keyword>
<dbReference type="Proteomes" id="UP000006727">
    <property type="component" value="Chromosome 22"/>
</dbReference>
<dbReference type="Gramene" id="Pp3c22_5940V3.2">
    <property type="protein sequence ID" value="Pp3c22_5940V3.2"/>
    <property type="gene ID" value="Pp3c22_5940"/>
</dbReference>
<dbReference type="InterPro" id="IPR029058">
    <property type="entry name" value="AB_hydrolase_fold"/>
</dbReference>
<evidence type="ECO:0000313" key="3">
    <source>
        <dbReference type="EMBL" id="PNR30453.1"/>
    </source>
</evidence>
<dbReference type="Pfam" id="PF01764">
    <property type="entry name" value="Lipase_3"/>
    <property type="match status" value="1"/>
</dbReference>
<evidence type="ECO:0000313" key="4">
    <source>
        <dbReference type="EnsemblPlants" id="Pp3c22_5940V3.1"/>
    </source>
</evidence>
<dbReference type="PaxDb" id="3218-PP1S12_356V6.1"/>
<dbReference type="EMBL" id="ABEU02000022">
    <property type="protein sequence ID" value="PNR30453.1"/>
    <property type="molecule type" value="Genomic_DNA"/>
</dbReference>
<reference evidence="4" key="3">
    <citation type="submission" date="2020-12" db="UniProtKB">
        <authorList>
            <consortium name="EnsemblPlants"/>
        </authorList>
    </citation>
    <scope>IDENTIFICATION</scope>
</reference>
<dbReference type="GeneID" id="112275336"/>
<name>A0A2K1IMG0_PHYPA</name>
<feature type="compositionally biased region" description="Basic and acidic residues" evidence="1">
    <location>
        <begin position="15"/>
        <end position="24"/>
    </location>
</feature>
<dbReference type="GO" id="GO:0006629">
    <property type="term" value="P:lipid metabolic process"/>
    <property type="evidence" value="ECO:0007669"/>
    <property type="project" value="InterPro"/>
</dbReference>
<dbReference type="CDD" id="cd00519">
    <property type="entry name" value="Lipase_3"/>
    <property type="match status" value="1"/>
</dbReference>
<dbReference type="EnsemblPlants" id="Pp3c22_5940V3.1">
    <property type="protein sequence ID" value="Pp3c22_5940V3.1"/>
    <property type="gene ID" value="Pp3c22_5940"/>
</dbReference>
<dbReference type="SUPFAM" id="SSF53474">
    <property type="entry name" value="alpha/beta-Hydrolases"/>
    <property type="match status" value="1"/>
</dbReference>
<dbReference type="InterPro" id="IPR002921">
    <property type="entry name" value="Fungal_lipase-type"/>
</dbReference>
<feature type="compositionally biased region" description="Polar residues" evidence="1">
    <location>
        <begin position="514"/>
        <end position="530"/>
    </location>
</feature>
<dbReference type="AlphaFoldDB" id="A0A2K1IMG0"/>
<dbReference type="Gene3D" id="3.40.50.1820">
    <property type="entry name" value="alpha/beta hydrolase"/>
    <property type="match status" value="1"/>
</dbReference>
<dbReference type="KEGG" id="ppp:112275336"/>
<feature type="compositionally biased region" description="Basic and acidic residues" evidence="1">
    <location>
        <begin position="531"/>
        <end position="552"/>
    </location>
</feature>
<evidence type="ECO:0000259" key="2">
    <source>
        <dbReference type="Pfam" id="PF01764"/>
    </source>
</evidence>